<dbReference type="AlphaFoldDB" id="A0A0F9USR7"/>
<organism evidence="1">
    <name type="scientific">marine sediment metagenome</name>
    <dbReference type="NCBI Taxonomy" id="412755"/>
    <lineage>
        <taxon>unclassified sequences</taxon>
        <taxon>metagenomes</taxon>
        <taxon>ecological metagenomes</taxon>
    </lineage>
</organism>
<gene>
    <name evidence="1" type="ORF">LCGC14_0170900</name>
</gene>
<evidence type="ECO:0000313" key="1">
    <source>
        <dbReference type="EMBL" id="KKN96160.1"/>
    </source>
</evidence>
<protein>
    <submittedName>
        <fullName evidence="1">Uncharacterized protein</fullName>
    </submittedName>
</protein>
<accession>A0A0F9USR7</accession>
<reference evidence="1" key="1">
    <citation type="journal article" date="2015" name="Nature">
        <title>Complex archaea that bridge the gap between prokaryotes and eukaryotes.</title>
        <authorList>
            <person name="Spang A."/>
            <person name="Saw J.H."/>
            <person name="Jorgensen S.L."/>
            <person name="Zaremba-Niedzwiedzka K."/>
            <person name="Martijn J."/>
            <person name="Lind A.E."/>
            <person name="van Eijk R."/>
            <person name="Schleper C."/>
            <person name="Guy L."/>
            <person name="Ettema T.J."/>
        </authorList>
    </citation>
    <scope>NUCLEOTIDE SEQUENCE</scope>
</reference>
<proteinExistence type="predicted"/>
<comment type="caution">
    <text evidence="1">The sequence shown here is derived from an EMBL/GenBank/DDBJ whole genome shotgun (WGS) entry which is preliminary data.</text>
</comment>
<sequence length="65" mass="7253">MSGASHRDYPALECPICDRLCKPIRLNKDQSVSYKCPPQYGDGSDKPSHGNAFSWRIDVDGNLIE</sequence>
<dbReference type="EMBL" id="LAZR01000066">
    <property type="protein sequence ID" value="KKN96160.1"/>
    <property type="molecule type" value="Genomic_DNA"/>
</dbReference>
<name>A0A0F9USR7_9ZZZZ</name>